<keyword evidence="3" id="KW-1185">Reference proteome</keyword>
<protein>
    <recommendedName>
        <fullName evidence="4">TIR domain-containing protein</fullName>
    </recommendedName>
</protein>
<evidence type="ECO:0000313" key="3">
    <source>
        <dbReference type="Proteomes" id="UP001164459"/>
    </source>
</evidence>
<dbReference type="RefSeq" id="WP_269032383.1">
    <property type="nucleotide sequence ID" value="NZ_CP114040.1"/>
</dbReference>
<reference evidence="2" key="1">
    <citation type="submission" date="2022-11" db="EMBL/GenBank/DDBJ databases">
        <title>Minimal conservation of predation-associated metabolite biosynthetic gene clusters underscores biosynthetic potential of Myxococcota including descriptions for ten novel species: Archangium lansinium sp. nov., Myxococcus landrumus sp. nov., Nannocystis bai.</title>
        <authorList>
            <person name="Ahearne A."/>
            <person name="Stevens C."/>
            <person name="Dowd S."/>
        </authorList>
    </citation>
    <scope>NUCLEOTIDE SEQUENCE</scope>
    <source>
        <strain evidence="2">Fl3</strain>
    </source>
</reference>
<feature type="compositionally biased region" description="Basic residues" evidence="1">
    <location>
        <begin position="423"/>
        <end position="458"/>
    </location>
</feature>
<dbReference type="Proteomes" id="UP001164459">
    <property type="component" value="Chromosome"/>
</dbReference>
<accession>A0ABY7GSZ5</accession>
<feature type="region of interest" description="Disordered" evidence="1">
    <location>
        <begin position="406"/>
        <end position="458"/>
    </location>
</feature>
<sequence length="458" mass="49479">MIKPDPHRHPPRSLPDRMRAGPVVLYFRGASLSREAEARAFVTALGGDGAGAARFVDNGENDNTGRDAIVAGMRSGAVGVIVSPSYQDLVYGFFVDETIRQLVKEHDVASADLFDPELLSPDFDRVHDLWDGEVAAWEPLLEGLAKSVLGDAAPASFCEELVAVSDDLAAWSERAAYVASSMRSEYVYSGLRSAQHLTTWVRNGLLISLPADDPAVLSARLDAIERRPVWEVVEHGRALLIDLRAHGDPALLHRALLVHAARCLEEGLWAEAEVTAEEARPFERNPAFPRRAERLSLAARLGRGDITSALAGLDALFLAERSSQSTAGPVLHSKRSFSELDEHEAVLRDLALSIQAAGDPSRLIKPLTTLCELTQPSADADQLRKWLAAQKPAAVKPPFDLWADVGRRMRERDAAQAPAPKKAASKKAASKKAASKKAASKKAASKKAASKKAAPKKT</sequence>
<organism evidence="2 3">
    <name type="scientific">Nannocystis punicea</name>
    <dbReference type="NCBI Taxonomy" id="2995304"/>
    <lineage>
        <taxon>Bacteria</taxon>
        <taxon>Pseudomonadati</taxon>
        <taxon>Myxococcota</taxon>
        <taxon>Polyangia</taxon>
        <taxon>Nannocystales</taxon>
        <taxon>Nannocystaceae</taxon>
        <taxon>Nannocystis</taxon>
    </lineage>
</organism>
<evidence type="ECO:0000313" key="2">
    <source>
        <dbReference type="EMBL" id="WAS90049.1"/>
    </source>
</evidence>
<evidence type="ECO:0000256" key="1">
    <source>
        <dbReference type="SAM" id="MobiDB-lite"/>
    </source>
</evidence>
<dbReference type="EMBL" id="CP114040">
    <property type="protein sequence ID" value="WAS90049.1"/>
    <property type="molecule type" value="Genomic_DNA"/>
</dbReference>
<name>A0ABY7GSZ5_9BACT</name>
<evidence type="ECO:0008006" key="4">
    <source>
        <dbReference type="Google" id="ProtNLM"/>
    </source>
</evidence>
<proteinExistence type="predicted"/>
<gene>
    <name evidence="2" type="ORF">O0S08_27970</name>
</gene>